<comment type="caution">
    <text evidence="5">The sequence shown here is derived from an EMBL/GenBank/DDBJ whole genome shotgun (WGS) entry which is preliminary data.</text>
</comment>
<dbReference type="GO" id="GO:0055052">
    <property type="term" value="C:ATP-binding cassette (ABC) transporter complex, substrate-binding subunit-containing"/>
    <property type="evidence" value="ECO:0007669"/>
    <property type="project" value="TreeGrafter"/>
</dbReference>
<keyword evidence="2" id="KW-0813">Transport</keyword>
<dbReference type="STRING" id="1637975.AN957_04945"/>
<dbReference type="PATRIC" id="fig|1637975.4.peg.681"/>
<dbReference type="GO" id="GO:0015768">
    <property type="term" value="P:maltose transport"/>
    <property type="evidence" value="ECO:0007669"/>
    <property type="project" value="TreeGrafter"/>
</dbReference>
<evidence type="ECO:0000313" key="6">
    <source>
        <dbReference type="Proteomes" id="UP000050996"/>
    </source>
</evidence>
<proteinExistence type="inferred from homology"/>
<dbReference type="Gene3D" id="3.40.190.10">
    <property type="entry name" value="Periplasmic binding protein-like II"/>
    <property type="match status" value="1"/>
</dbReference>
<dbReference type="PANTHER" id="PTHR30061:SF50">
    <property type="entry name" value="MALTOSE_MALTODEXTRIN-BINDING PERIPLASMIC PROTEIN"/>
    <property type="match status" value="1"/>
</dbReference>
<evidence type="ECO:0000256" key="2">
    <source>
        <dbReference type="ARBA" id="ARBA00022448"/>
    </source>
</evidence>
<comment type="similarity">
    <text evidence="1">Belongs to the bacterial solute-binding protein 1 family.</text>
</comment>
<dbReference type="CDD" id="cd13585">
    <property type="entry name" value="PBP2_TMBP_like"/>
    <property type="match status" value="1"/>
</dbReference>
<protein>
    <submittedName>
        <fullName evidence="5">Sugar ABC transporter substrate-binding protein</fullName>
    </submittedName>
</protein>
<dbReference type="Pfam" id="PF01547">
    <property type="entry name" value="SBP_bac_1"/>
    <property type="match status" value="1"/>
</dbReference>
<keyword evidence="3 4" id="KW-0732">Signal</keyword>
<organism evidence="5 6">
    <name type="scientific">Cytobacillus solani</name>
    <dbReference type="NCBI Taxonomy" id="1637975"/>
    <lineage>
        <taxon>Bacteria</taxon>
        <taxon>Bacillati</taxon>
        <taxon>Bacillota</taxon>
        <taxon>Bacilli</taxon>
        <taxon>Bacillales</taxon>
        <taxon>Bacillaceae</taxon>
        <taxon>Cytobacillus</taxon>
    </lineage>
</organism>
<evidence type="ECO:0000256" key="3">
    <source>
        <dbReference type="ARBA" id="ARBA00022729"/>
    </source>
</evidence>
<sequence>MRKKKIWFSLLVSIAVLIMSACSSNGSSGTETKDGKTVLRFATWDTGESLKIQQDIAKEFEKENKDVKVQVEAYADGFDQKIAASFGAKNPPDVMYMWDFTTYSQSLEPLDSYIEKDTEINMDDFYEGLFNYSKVDDKLYGMPAGFSTMVVYYNKKLFDQYKIPYPQAGWTWDEFKEIAKNLTDKSKKQYGFSVTSEPDTYDLQGLVWSNGGSFISDDGKEIEGFINGTETVESIQLYGDMVKEGSAILTGGKNQQSASDIFKSGKLGMLVSGVWPIQGFKDAKVDFGTVMMPAFGSKPVKGLISSSSISIAKDSKQKELAWKFVKYFSSEKAINMRTADLPVRKSVVEKNKVMENPLYEPFYTMLENATNSPAFLLNKNWNEINRNLSAAINAVMVGQDGKPLFDKVVNESEKYLTKD</sequence>
<evidence type="ECO:0000313" key="5">
    <source>
        <dbReference type="EMBL" id="KQL18021.1"/>
    </source>
</evidence>
<dbReference type="RefSeq" id="WP_056682615.1">
    <property type="nucleotide sequence ID" value="NZ_LJIX01000006.1"/>
</dbReference>
<dbReference type="InterPro" id="IPR006059">
    <property type="entry name" value="SBP"/>
</dbReference>
<dbReference type="PANTHER" id="PTHR30061">
    <property type="entry name" value="MALTOSE-BINDING PERIPLASMIC PROTEIN"/>
    <property type="match status" value="1"/>
</dbReference>
<dbReference type="AlphaFoldDB" id="A0A0Q3T3M1"/>
<evidence type="ECO:0000256" key="4">
    <source>
        <dbReference type="SAM" id="SignalP"/>
    </source>
</evidence>
<dbReference type="SUPFAM" id="SSF53850">
    <property type="entry name" value="Periplasmic binding protein-like II"/>
    <property type="match status" value="1"/>
</dbReference>
<accession>A0A0Q3T3M1</accession>
<dbReference type="EMBL" id="LJIX01000006">
    <property type="protein sequence ID" value="KQL18021.1"/>
    <property type="molecule type" value="Genomic_DNA"/>
</dbReference>
<evidence type="ECO:0000256" key="1">
    <source>
        <dbReference type="ARBA" id="ARBA00008520"/>
    </source>
</evidence>
<feature type="signal peptide" evidence="4">
    <location>
        <begin position="1"/>
        <end position="23"/>
    </location>
</feature>
<dbReference type="GO" id="GO:1901982">
    <property type="term" value="F:maltose binding"/>
    <property type="evidence" value="ECO:0007669"/>
    <property type="project" value="TreeGrafter"/>
</dbReference>
<dbReference type="GO" id="GO:0042956">
    <property type="term" value="P:maltodextrin transmembrane transport"/>
    <property type="evidence" value="ECO:0007669"/>
    <property type="project" value="TreeGrafter"/>
</dbReference>
<keyword evidence="6" id="KW-1185">Reference proteome</keyword>
<gene>
    <name evidence="5" type="ORF">AN957_04945</name>
</gene>
<dbReference type="Proteomes" id="UP000050996">
    <property type="component" value="Unassembled WGS sequence"/>
</dbReference>
<feature type="chain" id="PRO_5038871749" evidence="4">
    <location>
        <begin position="24"/>
        <end position="419"/>
    </location>
</feature>
<reference evidence="5 6" key="1">
    <citation type="submission" date="2015-09" db="EMBL/GenBank/DDBJ databases">
        <title>Genome sequencing project for genomic taxonomy and phylogenomics of Bacillus-like bacteria.</title>
        <authorList>
            <person name="Liu B."/>
            <person name="Wang J."/>
            <person name="Zhu Y."/>
            <person name="Liu G."/>
            <person name="Chen Q."/>
            <person name="Chen Z."/>
            <person name="Lan J."/>
            <person name="Che J."/>
            <person name="Ge C."/>
            <person name="Shi H."/>
            <person name="Pan Z."/>
            <person name="Liu X."/>
        </authorList>
    </citation>
    <scope>NUCLEOTIDE SEQUENCE [LARGE SCALE GENOMIC DNA]</scope>
    <source>
        <strain evidence="5 6">FJAT-18043</strain>
    </source>
</reference>
<dbReference type="PROSITE" id="PS51257">
    <property type="entry name" value="PROKAR_LIPOPROTEIN"/>
    <property type="match status" value="1"/>
</dbReference>
<name>A0A0Q3T3M1_9BACI</name>